<organism evidence="3 4">
    <name type="scientific">Onchocerca volvulus</name>
    <dbReference type="NCBI Taxonomy" id="6282"/>
    <lineage>
        <taxon>Eukaryota</taxon>
        <taxon>Metazoa</taxon>
        <taxon>Ecdysozoa</taxon>
        <taxon>Nematoda</taxon>
        <taxon>Chromadorea</taxon>
        <taxon>Rhabditida</taxon>
        <taxon>Spirurina</taxon>
        <taxon>Spiruromorpha</taxon>
        <taxon>Filarioidea</taxon>
        <taxon>Onchocercidae</taxon>
        <taxon>Onchocerca</taxon>
    </lineage>
</organism>
<dbReference type="GO" id="GO:0004867">
    <property type="term" value="F:serine-type endopeptidase inhibitor activity"/>
    <property type="evidence" value="ECO:0007669"/>
    <property type="project" value="UniProtKB-KW"/>
</dbReference>
<keyword evidence="1" id="KW-0722">Serine protease inhibitor</keyword>
<dbReference type="AlphaFoldDB" id="A0A8R1TM75"/>
<feature type="signal peptide" evidence="2">
    <location>
        <begin position="1"/>
        <end position="20"/>
    </location>
</feature>
<proteinExistence type="predicted"/>
<dbReference type="OMA" id="CCASGCE"/>
<evidence type="ECO:0000256" key="1">
    <source>
        <dbReference type="ARBA" id="ARBA00022900"/>
    </source>
</evidence>
<dbReference type="EnsemblMetazoa" id="OVOC12310.1">
    <property type="protein sequence ID" value="OVOC12310.1"/>
    <property type="gene ID" value="WBGene00249119"/>
</dbReference>
<feature type="chain" id="PRO_5035883074" description="TIL domain-containing protein" evidence="2">
    <location>
        <begin position="21"/>
        <end position="104"/>
    </location>
</feature>
<sequence length="104" mass="12146">MNPFFIFITAFVVIFTSVEGMYGCRKNEIWMECGGYELRCGQKYYSYCFLECNPPGCYCAASYGFRLNYKGNCIPKHRCSRFLDAPRDFILKHSVTHWNSSEES</sequence>
<evidence type="ECO:0000313" key="3">
    <source>
        <dbReference type="EnsemblMetazoa" id="OVOC12310.1"/>
    </source>
</evidence>
<keyword evidence="1" id="KW-0646">Protease inhibitor</keyword>
<evidence type="ECO:0000256" key="2">
    <source>
        <dbReference type="SAM" id="SignalP"/>
    </source>
</evidence>
<evidence type="ECO:0000313" key="4">
    <source>
        <dbReference type="Proteomes" id="UP000024404"/>
    </source>
</evidence>
<accession>A0A8R1TM75</accession>
<reference evidence="3" key="2">
    <citation type="submission" date="2022-06" db="UniProtKB">
        <authorList>
            <consortium name="EnsemblMetazoa"/>
        </authorList>
    </citation>
    <scope>IDENTIFICATION</scope>
</reference>
<keyword evidence="4" id="KW-1185">Reference proteome</keyword>
<dbReference type="Proteomes" id="UP000024404">
    <property type="component" value="Unassembled WGS sequence"/>
</dbReference>
<dbReference type="InterPro" id="IPR036084">
    <property type="entry name" value="Ser_inhib-like_sf"/>
</dbReference>
<keyword evidence="2" id="KW-0732">Signal</keyword>
<dbReference type="SUPFAM" id="SSF57567">
    <property type="entry name" value="Serine protease inhibitors"/>
    <property type="match status" value="1"/>
</dbReference>
<dbReference type="EMBL" id="CMVM020000434">
    <property type="status" value="NOT_ANNOTATED_CDS"/>
    <property type="molecule type" value="Genomic_DNA"/>
</dbReference>
<reference evidence="4" key="1">
    <citation type="submission" date="2013-10" db="EMBL/GenBank/DDBJ databases">
        <title>Genome sequencing of Onchocerca volvulus.</title>
        <authorList>
            <person name="Cotton J."/>
            <person name="Tsai J."/>
            <person name="Stanley E."/>
            <person name="Tracey A."/>
            <person name="Holroyd N."/>
            <person name="Lustigman S."/>
            <person name="Berriman M."/>
        </authorList>
    </citation>
    <scope>NUCLEOTIDE SEQUENCE</scope>
</reference>
<protein>
    <recommendedName>
        <fullName evidence="5">TIL domain-containing protein</fullName>
    </recommendedName>
</protein>
<dbReference type="Gene3D" id="2.10.25.10">
    <property type="entry name" value="Laminin"/>
    <property type="match status" value="1"/>
</dbReference>
<evidence type="ECO:0008006" key="5">
    <source>
        <dbReference type="Google" id="ProtNLM"/>
    </source>
</evidence>
<name>A0A8R1TM75_ONCVO</name>